<accession>A0A3N7JXB5</accession>
<dbReference type="GO" id="GO:0016829">
    <property type="term" value="F:lyase activity"/>
    <property type="evidence" value="ECO:0007669"/>
    <property type="project" value="UniProtKB-KW"/>
</dbReference>
<dbReference type="PANTHER" id="PTHR32022">
    <property type="entry name" value="D-GLUTAMATE CYCLASE, MITOCHONDRIAL"/>
    <property type="match status" value="1"/>
</dbReference>
<dbReference type="NCBIfam" id="NF003969">
    <property type="entry name" value="PRK05463.1"/>
    <property type="match status" value="1"/>
</dbReference>
<dbReference type="Pfam" id="PF07286">
    <property type="entry name" value="D-Glu_cyclase"/>
    <property type="match status" value="1"/>
</dbReference>
<organism evidence="4 5">
    <name type="scientific">Piscinibacter terrae</name>
    <dbReference type="NCBI Taxonomy" id="2496871"/>
    <lineage>
        <taxon>Bacteria</taxon>
        <taxon>Pseudomonadati</taxon>
        <taxon>Pseudomonadota</taxon>
        <taxon>Betaproteobacteria</taxon>
        <taxon>Burkholderiales</taxon>
        <taxon>Sphaerotilaceae</taxon>
        <taxon>Piscinibacter</taxon>
    </lineage>
</organism>
<evidence type="ECO:0000256" key="3">
    <source>
        <dbReference type="HAMAP-Rule" id="MF_01830"/>
    </source>
</evidence>
<proteinExistence type="inferred from homology"/>
<gene>
    <name evidence="4" type="ORF">DZC73_09050</name>
</gene>
<dbReference type="AlphaFoldDB" id="A0A3N7JXB5"/>
<name>A0A3N7JXB5_9BURK</name>
<dbReference type="PANTHER" id="PTHR32022:SF10">
    <property type="entry name" value="D-GLUTAMATE CYCLASE, MITOCHONDRIAL"/>
    <property type="match status" value="1"/>
</dbReference>
<dbReference type="HAMAP" id="MF_01830">
    <property type="entry name" value="Hydro_lyase"/>
    <property type="match status" value="1"/>
</dbReference>
<dbReference type="Gene3D" id="3.30.2040.10">
    <property type="entry name" value="PSTPO5379-like domain"/>
    <property type="match status" value="1"/>
</dbReference>
<dbReference type="EMBL" id="QUSW01000002">
    <property type="protein sequence ID" value="RQP25469.1"/>
    <property type="molecule type" value="Genomic_DNA"/>
</dbReference>
<keyword evidence="5" id="KW-1185">Reference proteome</keyword>
<comment type="similarity">
    <text evidence="1 3">Belongs to the D-glutamate cyclase family.</text>
</comment>
<dbReference type="FunFam" id="3.30.2040.10:FF:000001">
    <property type="entry name" value="D-glutamate cyclase, mitochondrial"/>
    <property type="match status" value="1"/>
</dbReference>
<dbReference type="InterPro" id="IPR016938">
    <property type="entry name" value="UPF0317"/>
</dbReference>
<dbReference type="SUPFAM" id="SSF160920">
    <property type="entry name" value="PSTPO5379-like"/>
    <property type="match status" value="1"/>
</dbReference>
<dbReference type="Proteomes" id="UP000267464">
    <property type="component" value="Unassembled WGS sequence"/>
</dbReference>
<keyword evidence="2 3" id="KW-0456">Lyase</keyword>
<comment type="caution">
    <text evidence="4">The sequence shown here is derived from an EMBL/GenBank/DDBJ whole genome shotgun (WGS) entry which is preliminary data.</text>
</comment>
<evidence type="ECO:0000313" key="4">
    <source>
        <dbReference type="EMBL" id="RQP25469.1"/>
    </source>
</evidence>
<reference evidence="4 5" key="2">
    <citation type="submission" date="2018-12" db="EMBL/GenBank/DDBJ databases">
        <title>Rhizobacter gummiphilus sp. nov., a rubber-degrading bacterium isolated from the soil of a botanical garden in Japan.</title>
        <authorList>
            <person name="Shunsuke S.S."/>
        </authorList>
    </citation>
    <scope>NUCLEOTIDE SEQUENCE [LARGE SCALE GENOMIC DNA]</scope>
    <source>
        <strain evidence="4 5">S-16</strain>
    </source>
</reference>
<sequence>MTVSKVDIARAAIRAGTFSGHTSGIARDHVQGNIVILPQSLASDFLRFCQRNPKPCPVLAVSEPGDPMLPKLGRDIDIRTDVPRYRVWRRGELIDESTDIRKLWRDDLVTFVIGCSFSFEQALLDAGLSLRHIDQNRNVAMYRTNIQTEPAGPFHGPMVVSMRPLRAADAIRAIQVTSRFPDVHGAPVHIGDPSLIGIKELSLPDYGDAVEVMRDELPLFWACGVTPQAAITQARPEFCITHAPGAMLITDLLNHQLAAF</sequence>
<protein>
    <recommendedName>
        <fullName evidence="3">Putative hydro-lyase DZC73_09050</fullName>
        <ecNumber evidence="3">4.2.1.-</ecNumber>
    </recommendedName>
</protein>
<reference evidence="4 5" key="1">
    <citation type="submission" date="2018-08" db="EMBL/GenBank/DDBJ databases">
        <authorList>
            <person name="Khan S.A."/>
            <person name="Jeon C.O."/>
            <person name="Chun B.H."/>
            <person name="Jeong S.E."/>
        </authorList>
    </citation>
    <scope>NUCLEOTIDE SEQUENCE [LARGE SCALE GENOMIC DNA]</scope>
    <source>
        <strain evidence="4 5">S-16</strain>
    </source>
</reference>
<dbReference type="InterPro" id="IPR009906">
    <property type="entry name" value="D-Glu_cyclase"/>
</dbReference>
<dbReference type="PIRSF" id="PIRSF029755">
    <property type="entry name" value="UCP029755"/>
    <property type="match status" value="1"/>
</dbReference>
<dbReference type="Gene3D" id="3.40.1640.10">
    <property type="entry name" value="PSTPO5379-like"/>
    <property type="match status" value="1"/>
</dbReference>
<evidence type="ECO:0000256" key="1">
    <source>
        <dbReference type="ARBA" id="ARBA00007896"/>
    </source>
</evidence>
<evidence type="ECO:0000313" key="5">
    <source>
        <dbReference type="Proteomes" id="UP000267464"/>
    </source>
</evidence>
<dbReference type="EC" id="4.2.1.-" evidence="3"/>
<evidence type="ECO:0000256" key="2">
    <source>
        <dbReference type="ARBA" id="ARBA00023239"/>
    </source>
</evidence>
<dbReference type="InterPro" id="IPR038021">
    <property type="entry name" value="Putative_hydro-lyase"/>
</dbReference>